<reference evidence="5" key="1">
    <citation type="submission" date="2023-07" db="EMBL/GenBank/DDBJ databases">
        <title>Black Yeasts Isolated from many extreme environments.</title>
        <authorList>
            <person name="Coleine C."/>
            <person name="Stajich J.E."/>
            <person name="Selbmann L."/>
        </authorList>
    </citation>
    <scope>NUCLEOTIDE SEQUENCE</scope>
    <source>
        <strain evidence="5">CCFEE 5485</strain>
    </source>
</reference>
<dbReference type="Gene3D" id="3.40.50.1820">
    <property type="entry name" value="alpha/beta hydrolase"/>
    <property type="match status" value="1"/>
</dbReference>
<comment type="caution">
    <text evidence="5">The sequence shown here is derived from an EMBL/GenBank/DDBJ whole genome shotgun (WGS) entry which is preliminary data.</text>
</comment>
<organism evidence="5 6">
    <name type="scientific">Recurvomyces mirabilis</name>
    <dbReference type="NCBI Taxonomy" id="574656"/>
    <lineage>
        <taxon>Eukaryota</taxon>
        <taxon>Fungi</taxon>
        <taxon>Dikarya</taxon>
        <taxon>Ascomycota</taxon>
        <taxon>Pezizomycotina</taxon>
        <taxon>Dothideomycetes</taxon>
        <taxon>Dothideomycetidae</taxon>
        <taxon>Mycosphaerellales</taxon>
        <taxon>Teratosphaeriaceae</taxon>
        <taxon>Recurvomyces</taxon>
    </lineage>
</organism>
<keyword evidence="3" id="KW-0551">Lipid droplet</keyword>
<dbReference type="GO" id="GO:0019915">
    <property type="term" value="P:lipid storage"/>
    <property type="evidence" value="ECO:0007669"/>
    <property type="project" value="InterPro"/>
</dbReference>
<dbReference type="Proteomes" id="UP001274830">
    <property type="component" value="Unassembled WGS sequence"/>
</dbReference>
<keyword evidence="4" id="KW-0378">Hydrolase</keyword>
<dbReference type="GO" id="GO:0016298">
    <property type="term" value="F:lipase activity"/>
    <property type="evidence" value="ECO:0007669"/>
    <property type="project" value="InterPro"/>
</dbReference>
<evidence type="ECO:0000313" key="6">
    <source>
        <dbReference type="Proteomes" id="UP001274830"/>
    </source>
</evidence>
<evidence type="ECO:0000256" key="2">
    <source>
        <dbReference type="ARBA" id="ARBA00008300"/>
    </source>
</evidence>
<proteinExistence type="inferred from homology"/>
<sequence>MEIPAQINFHQKATSPDHGIGLLVFFIPGNPGSIEYYRATLEKIFSILKAQDQGECNDLTVFGSSLVGFDNHADDGTPYIRTDHQYRQPLGLESQTAFVLKTLFAVLDFLELPHRVVLVGHSIGAYIALKLIEQARHTSSIHNNANIVGGISLFPTVVDIAKSPTGLIAAPILRFPLFPTLIHYISRPLQLLPLSDLIRIVRYTTGMQLPAATTTAKFLHSPHGVQQALHLAADEMRSVTTDRWDDPFWGMSAAKDGAVATGAAVVREVLRSTEAQSSKSPGLFFYWGAEDHWVANSTRDVLIAKRGRGAVATAGEEGKPVMEIDGHGIPHAFPLKPTHSRIVAKKVAGWIIEIQAER</sequence>
<dbReference type="PANTHER" id="PTHR13390:SF0">
    <property type="entry name" value="LIPID DROPLET-ASSOCIATED HYDROLASE"/>
    <property type="match status" value="1"/>
</dbReference>
<evidence type="ECO:0000256" key="3">
    <source>
        <dbReference type="ARBA" id="ARBA00022677"/>
    </source>
</evidence>
<dbReference type="GO" id="GO:0005811">
    <property type="term" value="C:lipid droplet"/>
    <property type="evidence" value="ECO:0007669"/>
    <property type="project" value="UniProtKB-SubCell"/>
</dbReference>
<evidence type="ECO:0000313" key="5">
    <source>
        <dbReference type="EMBL" id="KAK3673566.1"/>
    </source>
</evidence>
<accession>A0AAE1BZS4</accession>
<dbReference type="AlphaFoldDB" id="A0AAE1BZS4"/>
<evidence type="ECO:0000256" key="4">
    <source>
        <dbReference type="ARBA" id="ARBA00022801"/>
    </source>
</evidence>
<protein>
    <submittedName>
        <fullName evidence="5">Uncharacterized protein</fullName>
    </submittedName>
</protein>
<dbReference type="InterPro" id="IPR019363">
    <property type="entry name" value="LDAH"/>
</dbReference>
<keyword evidence="6" id="KW-1185">Reference proteome</keyword>
<dbReference type="SUPFAM" id="SSF53474">
    <property type="entry name" value="alpha/beta-Hydrolases"/>
    <property type="match status" value="1"/>
</dbReference>
<dbReference type="EMBL" id="JAUTXT010000024">
    <property type="protein sequence ID" value="KAK3673566.1"/>
    <property type="molecule type" value="Genomic_DNA"/>
</dbReference>
<name>A0AAE1BZS4_9PEZI</name>
<dbReference type="InterPro" id="IPR029058">
    <property type="entry name" value="AB_hydrolase_fold"/>
</dbReference>
<dbReference type="Pfam" id="PF10230">
    <property type="entry name" value="LIDHydrolase"/>
    <property type="match status" value="1"/>
</dbReference>
<comment type="subcellular location">
    <subcellularLocation>
        <location evidence="1">Lipid droplet</location>
    </subcellularLocation>
</comment>
<dbReference type="PANTHER" id="PTHR13390">
    <property type="entry name" value="LIPASE"/>
    <property type="match status" value="1"/>
</dbReference>
<gene>
    <name evidence="5" type="ORF">LTR78_006470</name>
</gene>
<evidence type="ECO:0000256" key="1">
    <source>
        <dbReference type="ARBA" id="ARBA00004502"/>
    </source>
</evidence>
<comment type="similarity">
    <text evidence="2">Belongs to the AB hydrolase superfamily. LDAH family.</text>
</comment>